<dbReference type="CDD" id="cd06261">
    <property type="entry name" value="TM_PBP2"/>
    <property type="match status" value="1"/>
</dbReference>
<evidence type="ECO:0000256" key="1">
    <source>
        <dbReference type="ARBA" id="ARBA00004651"/>
    </source>
</evidence>
<evidence type="ECO:0000256" key="7">
    <source>
        <dbReference type="RuleBase" id="RU363032"/>
    </source>
</evidence>
<comment type="similarity">
    <text evidence="7">Belongs to the binding-protein-dependent transport system permease family.</text>
</comment>
<name>K9EU39_9ACTO</name>
<feature type="transmembrane region" description="Helical" evidence="7">
    <location>
        <begin position="261"/>
        <end position="286"/>
    </location>
</feature>
<keyword evidence="4 7" id="KW-0812">Transmembrane</keyword>
<evidence type="ECO:0000256" key="5">
    <source>
        <dbReference type="ARBA" id="ARBA00022989"/>
    </source>
</evidence>
<sequence>MTSTAENTRHAGQSLGAWLAWRVLRGIGLFACATLALFALVQALPGDAATVSAGRHGEAAVEAAREAMGLDAPVLARYFDWLSGFVRGDLGTTLVTGVPVSQTLITPVISTLTVAAIVFAGLFLIALPVSIYAGARPSRFTRVSHGLATIVTAMPEFVVGILAVFVLAQVLGWLPVLSVPGPGRTVWQAPTALIMPSLCLWILCAASLFRRVRALVSTYANTAYVKDAYLSGLPPRTVLFHHLLPTASYPICQLFVQMIPYLLGGTVVIETVTSFPGVGYSLIGAINNRDVPVVMGIGGALIAVTTIAYILADFIGKRFERIAAVI</sequence>
<dbReference type="EMBL" id="AGWL01000008">
    <property type="protein sequence ID" value="EKU94472.1"/>
    <property type="molecule type" value="Genomic_DNA"/>
</dbReference>
<evidence type="ECO:0000256" key="6">
    <source>
        <dbReference type="ARBA" id="ARBA00023136"/>
    </source>
</evidence>
<dbReference type="Pfam" id="PF19300">
    <property type="entry name" value="BPD_transp_1_N"/>
    <property type="match status" value="1"/>
</dbReference>
<keyword evidence="3" id="KW-1003">Cell membrane</keyword>
<dbReference type="InterPro" id="IPR000515">
    <property type="entry name" value="MetI-like"/>
</dbReference>
<feature type="transmembrane region" description="Helical" evidence="7">
    <location>
        <begin position="147"/>
        <end position="174"/>
    </location>
</feature>
<keyword evidence="10" id="KW-1185">Reference proteome</keyword>
<dbReference type="GO" id="GO:0005886">
    <property type="term" value="C:plasma membrane"/>
    <property type="evidence" value="ECO:0007669"/>
    <property type="project" value="UniProtKB-SubCell"/>
</dbReference>
<dbReference type="STRING" id="202789.GCA_001457435_00691"/>
<organism evidence="9 10">
    <name type="scientific">Actinobaculum massiliense ACS-171-V-Col2</name>
    <dbReference type="NCBI Taxonomy" id="883066"/>
    <lineage>
        <taxon>Bacteria</taxon>
        <taxon>Bacillati</taxon>
        <taxon>Actinomycetota</taxon>
        <taxon>Actinomycetes</taxon>
        <taxon>Actinomycetales</taxon>
        <taxon>Actinomycetaceae</taxon>
        <taxon>Actinobaculum</taxon>
    </lineage>
</organism>
<dbReference type="PANTHER" id="PTHR43163:SF3">
    <property type="entry name" value="PEPTIDE ABC TRANSPORTER PERMEASE PROTEIN"/>
    <property type="match status" value="1"/>
</dbReference>
<evidence type="ECO:0000256" key="3">
    <source>
        <dbReference type="ARBA" id="ARBA00022475"/>
    </source>
</evidence>
<dbReference type="eggNOG" id="COG0601">
    <property type="taxonomic scope" value="Bacteria"/>
</dbReference>
<dbReference type="PANTHER" id="PTHR43163">
    <property type="entry name" value="DIPEPTIDE TRANSPORT SYSTEM PERMEASE PROTEIN DPPB-RELATED"/>
    <property type="match status" value="1"/>
</dbReference>
<accession>K9EU39</accession>
<dbReference type="InterPro" id="IPR045621">
    <property type="entry name" value="BPD_transp_1_N"/>
</dbReference>
<feature type="transmembrane region" description="Helical" evidence="7">
    <location>
        <begin position="23"/>
        <end position="44"/>
    </location>
</feature>
<dbReference type="Pfam" id="PF00528">
    <property type="entry name" value="BPD_transp_1"/>
    <property type="match status" value="1"/>
</dbReference>
<evidence type="ECO:0000259" key="8">
    <source>
        <dbReference type="PROSITE" id="PS50928"/>
    </source>
</evidence>
<proteinExistence type="inferred from homology"/>
<feature type="transmembrane region" description="Helical" evidence="7">
    <location>
        <begin position="292"/>
        <end position="312"/>
    </location>
</feature>
<reference evidence="9 10" key="1">
    <citation type="submission" date="2012-09" db="EMBL/GenBank/DDBJ databases">
        <title>The Genome Sequence of Actinobaculum massiliae ACS-171-V-COL2.</title>
        <authorList>
            <consortium name="The Broad Institute Genome Sequencing Platform"/>
            <person name="Earl A."/>
            <person name="Ward D."/>
            <person name="Feldgarden M."/>
            <person name="Gevers D."/>
            <person name="Saerens B."/>
            <person name="Vaneechoutte M."/>
            <person name="Walker B."/>
            <person name="Young S.K."/>
            <person name="Zeng Q."/>
            <person name="Gargeya S."/>
            <person name="Fitzgerald M."/>
            <person name="Haas B."/>
            <person name="Abouelleil A."/>
            <person name="Alvarado L."/>
            <person name="Arachchi H.M."/>
            <person name="Berlin A."/>
            <person name="Chapman S.B."/>
            <person name="Goldberg J."/>
            <person name="Griggs A."/>
            <person name="Gujja S."/>
            <person name="Hansen M."/>
            <person name="Howarth C."/>
            <person name="Imamovic A."/>
            <person name="Larimer J."/>
            <person name="McCowen C."/>
            <person name="Montmayeur A."/>
            <person name="Murphy C."/>
            <person name="Neiman D."/>
            <person name="Pearson M."/>
            <person name="Priest M."/>
            <person name="Roberts A."/>
            <person name="Saif S."/>
            <person name="Shea T."/>
            <person name="Sisk P."/>
            <person name="Sykes S."/>
            <person name="Wortman J."/>
            <person name="Nusbaum C."/>
            <person name="Birren B."/>
        </authorList>
    </citation>
    <scope>NUCLEOTIDE SEQUENCE [LARGE SCALE GENOMIC DNA]</scope>
    <source>
        <strain evidence="10">ACS-171-V-Col2</strain>
    </source>
</reference>
<dbReference type="GO" id="GO:0055085">
    <property type="term" value="P:transmembrane transport"/>
    <property type="evidence" value="ECO:0007669"/>
    <property type="project" value="InterPro"/>
</dbReference>
<dbReference type="PATRIC" id="fig|883066.3.peg.1483"/>
<dbReference type="PROSITE" id="PS50928">
    <property type="entry name" value="ABC_TM1"/>
    <property type="match status" value="1"/>
</dbReference>
<comment type="caution">
    <text evidence="9">The sequence shown here is derived from an EMBL/GenBank/DDBJ whole genome shotgun (WGS) entry which is preliminary data.</text>
</comment>
<comment type="subcellular location">
    <subcellularLocation>
        <location evidence="1 7">Cell membrane</location>
        <topology evidence="1 7">Multi-pass membrane protein</topology>
    </subcellularLocation>
</comment>
<dbReference type="SUPFAM" id="SSF161098">
    <property type="entry name" value="MetI-like"/>
    <property type="match status" value="1"/>
</dbReference>
<dbReference type="HOGENOM" id="CLU_036879_0_1_11"/>
<dbReference type="RefSeq" id="WP_007001624.1">
    <property type="nucleotide sequence ID" value="NZ_JH992956.1"/>
</dbReference>
<protein>
    <recommendedName>
        <fullName evidence="8">ABC transmembrane type-1 domain-containing protein</fullName>
    </recommendedName>
</protein>
<feature type="transmembrane region" description="Helical" evidence="7">
    <location>
        <begin position="186"/>
        <end position="209"/>
    </location>
</feature>
<evidence type="ECO:0000256" key="4">
    <source>
        <dbReference type="ARBA" id="ARBA00022692"/>
    </source>
</evidence>
<dbReference type="InterPro" id="IPR035906">
    <property type="entry name" value="MetI-like_sf"/>
</dbReference>
<evidence type="ECO:0000313" key="9">
    <source>
        <dbReference type="EMBL" id="EKU94472.1"/>
    </source>
</evidence>
<dbReference type="Gene3D" id="1.10.3720.10">
    <property type="entry name" value="MetI-like"/>
    <property type="match status" value="1"/>
</dbReference>
<dbReference type="Proteomes" id="UP000009888">
    <property type="component" value="Unassembled WGS sequence"/>
</dbReference>
<dbReference type="AlphaFoldDB" id="K9EU39"/>
<evidence type="ECO:0000313" key="10">
    <source>
        <dbReference type="Proteomes" id="UP000009888"/>
    </source>
</evidence>
<gene>
    <name evidence="9" type="ORF">HMPREF9233_01419</name>
</gene>
<keyword evidence="6 7" id="KW-0472">Membrane</keyword>
<keyword evidence="2 7" id="KW-0813">Transport</keyword>
<evidence type="ECO:0000256" key="2">
    <source>
        <dbReference type="ARBA" id="ARBA00022448"/>
    </source>
</evidence>
<feature type="transmembrane region" description="Helical" evidence="7">
    <location>
        <begin position="108"/>
        <end position="135"/>
    </location>
</feature>
<feature type="domain" description="ABC transmembrane type-1" evidence="8">
    <location>
        <begin position="108"/>
        <end position="312"/>
    </location>
</feature>
<keyword evidence="5 7" id="KW-1133">Transmembrane helix</keyword>